<dbReference type="Proteomes" id="UP000037035">
    <property type="component" value="Unassembled WGS sequence"/>
</dbReference>
<protein>
    <submittedName>
        <fullName evidence="2">Uncharacterized protein</fullName>
    </submittedName>
</protein>
<keyword evidence="3" id="KW-1185">Reference proteome</keyword>
<sequence length="435" mass="47806">MYFYYHRCRRHSHARTFCSSGPRPGNIHQHFLAGRETSSSATKNELTPSVAAGTGSLKPLDLWITFLNQLEQFKVVESLNLHLPSSSANTENSSKPRTLPLKFDFSKHQNPKSFHFRYIRQGGEEWVDMSVVSQDDIWVCWLKTSCMLGHGRCVRLQWTKVKVHDIGPKEQSISLFIAIVGLHGGNGGGTQISVQEILSMCMPCFSSLCAKDSITEIQFFVVLLDCTSCSRTQYTGGQRRNAGQMPPGRGPSDSLTPSGSKMSTMAPAGIVDQAGPGAASKGSMPLGMGLMLSGQPTGQMLRNPSTNSLPGIMSNSSRILAGTAKGNPDEMVHQVTLPRMSTPISIEVYRCSQCYQLKLPSLYNLAQAVGLRTTQFEEDSPELVNRKVKALLNKFTLDIFKSILDPVIVWARLPMPPHPLTTILLNFSKPPLPPT</sequence>
<feature type="region of interest" description="Disordered" evidence="1">
    <location>
        <begin position="235"/>
        <end position="266"/>
    </location>
</feature>
<evidence type="ECO:0000313" key="3">
    <source>
        <dbReference type="Proteomes" id="UP000037035"/>
    </source>
</evidence>
<dbReference type="STRING" id="27349.A0A0L6UKY3"/>
<organism evidence="2 3">
    <name type="scientific">Puccinia sorghi</name>
    <dbReference type="NCBI Taxonomy" id="27349"/>
    <lineage>
        <taxon>Eukaryota</taxon>
        <taxon>Fungi</taxon>
        <taxon>Dikarya</taxon>
        <taxon>Basidiomycota</taxon>
        <taxon>Pucciniomycotina</taxon>
        <taxon>Pucciniomycetes</taxon>
        <taxon>Pucciniales</taxon>
        <taxon>Pucciniaceae</taxon>
        <taxon>Puccinia</taxon>
    </lineage>
</organism>
<accession>A0A0L6UKY3</accession>
<reference evidence="2 3" key="1">
    <citation type="submission" date="2015-08" db="EMBL/GenBank/DDBJ databases">
        <title>Next Generation Sequencing and Analysis of the Genome of Puccinia sorghi L Schw, the Causal Agent of Maize Common Rust.</title>
        <authorList>
            <person name="Rochi L."/>
            <person name="Burguener G."/>
            <person name="Darino M."/>
            <person name="Turjanski A."/>
            <person name="Kreff E."/>
            <person name="Dieguez M.J."/>
            <person name="Sacco F."/>
        </authorList>
    </citation>
    <scope>NUCLEOTIDE SEQUENCE [LARGE SCALE GENOMIC DNA]</scope>
    <source>
        <strain evidence="2 3">RO10H11247</strain>
    </source>
</reference>
<dbReference type="AlphaFoldDB" id="A0A0L6UKY3"/>
<evidence type="ECO:0000313" key="2">
    <source>
        <dbReference type="EMBL" id="KNZ49198.1"/>
    </source>
</evidence>
<comment type="caution">
    <text evidence="2">The sequence shown here is derived from an EMBL/GenBank/DDBJ whole genome shotgun (WGS) entry which is preliminary data.</text>
</comment>
<evidence type="ECO:0000256" key="1">
    <source>
        <dbReference type="SAM" id="MobiDB-lite"/>
    </source>
</evidence>
<dbReference type="VEuPathDB" id="FungiDB:VP01_515g14"/>
<dbReference type="EMBL" id="LAVV01010342">
    <property type="protein sequence ID" value="KNZ49198.1"/>
    <property type="molecule type" value="Genomic_DNA"/>
</dbReference>
<name>A0A0L6UKY3_9BASI</name>
<proteinExistence type="predicted"/>
<dbReference type="OrthoDB" id="336885at2759"/>
<feature type="compositionally biased region" description="Polar residues" evidence="1">
    <location>
        <begin position="253"/>
        <end position="263"/>
    </location>
</feature>
<gene>
    <name evidence="2" type="ORF">VP01_515g14</name>
</gene>